<protein>
    <submittedName>
        <fullName evidence="2">Unannotated protein</fullName>
    </submittedName>
</protein>
<organism evidence="2">
    <name type="scientific">freshwater metagenome</name>
    <dbReference type="NCBI Taxonomy" id="449393"/>
    <lineage>
        <taxon>unclassified sequences</taxon>
        <taxon>metagenomes</taxon>
        <taxon>ecological metagenomes</taxon>
    </lineage>
</organism>
<proteinExistence type="predicted"/>
<evidence type="ECO:0000256" key="1">
    <source>
        <dbReference type="SAM" id="Phobius"/>
    </source>
</evidence>
<evidence type="ECO:0000313" key="2">
    <source>
        <dbReference type="EMBL" id="CAB4924381.1"/>
    </source>
</evidence>
<keyword evidence="1" id="KW-0812">Transmembrane</keyword>
<dbReference type="EMBL" id="CAFBLX010000396">
    <property type="protein sequence ID" value="CAB4924381.1"/>
    <property type="molecule type" value="Genomic_DNA"/>
</dbReference>
<accession>A0A6J7I0Z4</accession>
<keyword evidence="1" id="KW-0472">Membrane</keyword>
<keyword evidence="1" id="KW-1133">Transmembrane helix</keyword>
<gene>
    <name evidence="2" type="ORF">UFOPK3472_03750</name>
</gene>
<dbReference type="AlphaFoldDB" id="A0A6J7I0Z4"/>
<sequence length="86" mass="9556">METVLTFLLIRFAVVAAVVTIVAVILFAIAVRLKRRGRWSETKRRIGPVAVRTADLYARRVGRQSRTARTANAAARLIDHDGDHSS</sequence>
<name>A0A6J7I0Z4_9ZZZZ</name>
<reference evidence="2" key="1">
    <citation type="submission" date="2020-05" db="EMBL/GenBank/DDBJ databases">
        <authorList>
            <person name="Chiriac C."/>
            <person name="Salcher M."/>
            <person name="Ghai R."/>
            <person name="Kavagutti S V."/>
        </authorList>
    </citation>
    <scope>NUCLEOTIDE SEQUENCE</scope>
</reference>
<feature type="transmembrane region" description="Helical" evidence="1">
    <location>
        <begin position="6"/>
        <end position="31"/>
    </location>
</feature>